<evidence type="ECO:0000313" key="1">
    <source>
        <dbReference type="EMBL" id="GBP53640.1"/>
    </source>
</evidence>
<gene>
    <name evidence="1" type="ORF">EVAR_38614_1</name>
</gene>
<name>A0A4C1WS14_EUMVA</name>
<sequence>MEEGALIYFHPFFRLQIISPDKFPFVYTDRRNIAPSSTPGRMCRVIERKMVLASRIASEIMRVVIRVKRAQCSTGESDKRSLFAEPYRQQVRRVGCVRPLSLFYSDASADGVEERQLAPCSRSHARLRRNATMNHDFSFVQSAFIDL</sequence>
<comment type="caution">
    <text evidence="1">The sequence shown here is derived from an EMBL/GenBank/DDBJ whole genome shotgun (WGS) entry which is preliminary data.</text>
</comment>
<keyword evidence="2" id="KW-1185">Reference proteome</keyword>
<reference evidence="1 2" key="1">
    <citation type="journal article" date="2019" name="Commun. Biol.">
        <title>The bagworm genome reveals a unique fibroin gene that provides high tensile strength.</title>
        <authorList>
            <person name="Kono N."/>
            <person name="Nakamura H."/>
            <person name="Ohtoshi R."/>
            <person name="Tomita M."/>
            <person name="Numata K."/>
            <person name="Arakawa K."/>
        </authorList>
    </citation>
    <scope>NUCLEOTIDE SEQUENCE [LARGE SCALE GENOMIC DNA]</scope>
</reference>
<organism evidence="1 2">
    <name type="scientific">Eumeta variegata</name>
    <name type="common">Bagworm moth</name>
    <name type="synonym">Eumeta japonica</name>
    <dbReference type="NCBI Taxonomy" id="151549"/>
    <lineage>
        <taxon>Eukaryota</taxon>
        <taxon>Metazoa</taxon>
        <taxon>Ecdysozoa</taxon>
        <taxon>Arthropoda</taxon>
        <taxon>Hexapoda</taxon>
        <taxon>Insecta</taxon>
        <taxon>Pterygota</taxon>
        <taxon>Neoptera</taxon>
        <taxon>Endopterygota</taxon>
        <taxon>Lepidoptera</taxon>
        <taxon>Glossata</taxon>
        <taxon>Ditrysia</taxon>
        <taxon>Tineoidea</taxon>
        <taxon>Psychidae</taxon>
        <taxon>Oiketicinae</taxon>
        <taxon>Eumeta</taxon>
    </lineage>
</organism>
<proteinExistence type="predicted"/>
<protein>
    <submittedName>
        <fullName evidence="1">Uncharacterized protein</fullName>
    </submittedName>
</protein>
<dbReference type="AlphaFoldDB" id="A0A4C1WS14"/>
<dbReference type="OrthoDB" id="10070851at2759"/>
<evidence type="ECO:0000313" key="2">
    <source>
        <dbReference type="Proteomes" id="UP000299102"/>
    </source>
</evidence>
<dbReference type="EMBL" id="BGZK01000630">
    <property type="protein sequence ID" value="GBP53640.1"/>
    <property type="molecule type" value="Genomic_DNA"/>
</dbReference>
<dbReference type="Proteomes" id="UP000299102">
    <property type="component" value="Unassembled WGS sequence"/>
</dbReference>
<accession>A0A4C1WS14</accession>